<comment type="caution">
    <text evidence="1">The sequence shown here is derived from an EMBL/GenBank/DDBJ whole genome shotgun (WGS) entry which is preliminary data.</text>
</comment>
<gene>
    <name evidence="1" type="ORF">EVAR_18406_1</name>
</gene>
<accession>A0A4C1UVA8</accession>
<dbReference type="EMBL" id="BGZK01000226">
    <property type="protein sequence ID" value="GBP29926.1"/>
    <property type="molecule type" value="Genomic_DNA"/>
</dbReference>
<protein>
    <submittedName>
        <fullName evidence="1">Uncharacterized protein</fullName>
    </submittedName>
</protein>
<sequence>MYRENACGGRVRKGRPGKPYADQIGGILKKGQISSIQNRQASVLIVLMLVFYHLSTLNQGAYTLNRPRWPSAGQGLLTAGTEGLTPSAGDDSIYLKLAFGRGSTRVNIESILSRSKSIDHAVEHDPHLVPAFFPVFLKFRPVVLAEFKNKRKRQKDRK</sequence>
<keyword evidence="2" id="KW-1185">Reference proteome</keyword>
<evidence type="ECO:0000313" key="2">
    <source>
        <dbReference type="Proteomes" id="UP000299102"/>
    </source>
</evidence>
<dbReference type="Proteomes" id="UP000299102">
    <property type="component" value="Unassembled WGS sequence"/>
</dbReference>
<dbReference type="AlphaFoldDB" id="A0A4C1UVA8"/>
<organism evidence="1 2">
    <name type="scientific">Eumeta variegata</name>
    <name type="common">Bagworm moth</name>
    <name type="synonym">Eumeta japonica</name>
    <dbReference type="NCBI Taxonomy" id="151549"/>
    <lineage>
        <taxon>Eukaryota</taxon>
        <taxon>Metazoa</taxon>
        <taxon>Ecdysozoa</taxon>
        <taxon>Arthropoda</taxon>
        <taxon>Hexapoda</taxon>
        <taxon>Insecta</taxon>
        <taxon>Pterygota</taxon>
        <taxon>Neoptera</taxon>
        <taxon>Endopterygota</taxon>
        <taxon>Lepidoptera</taxon>
        <taxon>Glossata</taxon>
        <taxon>Ditrysia</taxon>
        <taxon>Tineoidea</taxon>
        <taxon>Psychidae</taxon>
        <taxon>Oiketicinae</taxon>
        <taxon>Eumeta</taxon>
    </lineage>
</organism>
<proteinExistence type="predicted"/>
<name>A0A4C1UVA8_EUMVA</name>
<reference evidence="1 2" key="1">
    <citation type="journal article" date="2019" name="Commun. Biol.">
        <title>The bagworm genome reveals a unique fibroin gene that provides high tensile strength.</title>
        <authorList>
            <person name="Kono N."/>
            <person name="Nakamura H."/>
            <person name="Ohtoshi R."/>
            <person name="Tomita M."/>
            <person name="Numata K."/>
            <person name="Arakawa K."/>
        </authorList>
    </citation>
    <scope>NUCLEOTIDE SEQUENCE [LARGE SCALE GENOMIC DNA]</scope>
</reference>
<evidence type="ECO:0000313" key="1">
    <source>
        <dbReference type="EMBL" id="GBP29926.1"/>
    </source>
</evidence>